<comment type="caution">
    <text evidence="2">The sequence shown here is derived from an EMBL/GenBank/DDBJ whole genome shotgun (WGS) entry which is preliminary data.</text>
</comment>
<dbReference type="EMBL" id="MCOG01000349">
    <property type="protein sequence ID" value="ORY14485.1"/>
    <property type="molecule type" value="Genomic_DNA"/>
</dbReference>
<feature type="compositionally biased region" description="Low complexity" evidence="1">
    <location>
        <begin position="31"/>
        <end position="41"/>
    </location>
</feature>
<organism evidence="2 3">
    <name type="scientific">Neocallimastix californiae</name>
    <dbReference type="NCBI Taxonomy" id="1754190"/>
    <lineage>
        <taxon>Eukaryota</taxon>
        <taxon>Fungi</taxon>
        <taxon>Fungi incertae sedis</taxon>
        <taxon>Chytridiomycota</taxon>
        <taxon>Chytridiomycota incertae sedis</taxon>
        <taxon>Neocallimastigomycetes</taxon>
        <taxon>Neocallimastigales</taxon>
        <taxon>Neocallimastigaceae</taxon>
        <taxon>Neocallimastix</taxon>
    </lineage>
</organism>
<keyword evidence="3" id="KW-1185">Reference proteome</keyword>
<feature type="region of interest" description="Disordered" evidence="1">
    <location>
        <begin position="31"/>
        <end position="50"/>
    </location>
</feature>
<name>A0A1Y1ZXI1_9FUNG</name>
<dbReference type="OrthoDB" id="2167693at2759"/>
<accession>A0A1Y1ZXI1</accession>
<evidence type="ECO:0000256" key="1">
    <source>
        <dbReference type="SAM" id="MobiDB-lite"/>
    </source>
</evidence>
<gene>
    <name evidence="2" type="ORF">LY90DRAFT_677625</name>
</gene>
<proteinExistence type="predicted"/>
<evidence type="ECO:0000313" key="3">
    <source>
        <dbReference type="Proteomes" id="UP000193920"/>
    </source>
</evidence>
<reference evidence="2 3" key="1">
    <citation type="submission" date="2016-08" db="EMBL/GenBank/DDBJ databases">
        <title>A Parts List for Fungal Cellulosomes Revealed by Comparative Genomics.</title>
        <authorList>
            <consortium name="DOE Joint Genome Institute"/>
            <person name="Haitjema C.H."/>
            <person name="Gilmore S.P."/>
            <person name="Henske J.K."/>
            <person name="Solomon K.V."/>
            <person name="De Groot R."/>
            <person name="Kuo A."/>
            <person name="Mondo S.J."/>
            <person name="Salamov A.A."/>
            <person name="Labutti K."/>
            <person name="Zhao Z."/>
            <person name="Chiniquy J."/>
            <person name="Barry K."/>
            <person name="Brewer H.M."/>
            <person name="Purvine S.O."/>
            <person name="Wright A.T."/>
            <person name="Boxma B."/>
            <person name="Van Alen T."/>
            <person name="Hackstein J.H."/>
            <person name="Baker S.E."/>
            <person name="Grigoriev I.V."/>
            <person name="O'Malley M.A."/>
        </authorList>
    </citation>
    <scope>NUCLEOTIDE SEQUENCE [LARGE SCALE GENOMIC DNA]</scope>
    <source>
        <strain evidence="2 3">G1</strain>
    </source>
</reference>
<dbReference type="Proteomes" id="UP000193920">
    <property type="component" value="Unassembled WGS sequence"/>
</dbReference>
<evidence type="ECO:0000313" key="2">
    <source>
        <dbReference type="EMBL" id="ORY14485.1"/>
    </source>
</evidence>
<sequence>MAEDQKVIDDLSKEFLDFSIENLNISSDSNINNSNSLNNKNETNENNKHSLKGSSRINYFKKILSNYYSNKKFSEFLNGISIKNVKSIKNIKDFYEICLKNSKKNPILIGPINRVVINEYEDDFIIDIDEMTIPMSHIHLNEKINFPKTDFCYMITGSETGPLKLFIERIRLFDNYIKKLIQEYIKNINKESPIYELLKKNNVTTNNNWYYSSIINENSSKKYLNINYNKISFNKNFKIGTMIYHGEDLVINLMDMLADDTKNTYISGNIYPIIKISTIVVYEKIINGEKVVSFKPKVYFADIIAKKNTLKYGIKYKSPLEYCKGLLNYYNSGSNFSKFLNEITIKNVTPCTANNNFYFINLKNSNNTPIFIGPINKTNEFEKEINNEDSLNFYINLDEMTLPMRHYHINEKFRFINSSFYYLIEGNENNSIKLFLNHVKKIDKYLKNLVQDYIKNVNKESPLYSLLKKNNVTADKLWKYIGIISKNNGREYLSIDFIKRSYYNPNQIGSKIYNDKELIIDLMKQLADDSKNTYVYGDIYPLIKINSIIVYEKKTDIGNIVCFKTKAYIPNIIIKKDTLKYGIIKKKND</sequence>
<protein>
    <submittedName>
        <fullName evidence="2">Uncharacterized protein</fullName>
    </submittedName>
</protein>
<dbReference type="AlphaFoldDB" id="A0A1Y1ZXI1"/>